<sequence length="180" mass="19863">SDVVCLLGGIESITRCSVSSVTCISLSATSKWQSWKVAELPKPLACASALVIEGGNILLTGGFLDEEASSSTYFLDSSTLRWSSGPDMNIGRHGFGMCKVGQRVFVFGGHKKRSRKLHEGWKIMPQRLQIGRYHPAAESYKTFIYAISGMAEKRLEDSVERLDVSDMRLGWQFVAKILTP</sequence>
<keyword evidence="4" id="KW-1185">Reference proteome</keyword>
<proteinExistence type="predicted"/>
<evidence type="ECO:0000256" key="2">
    <source>
        <dbReference type="ARBA" id="ARBA00022737"/>
    </source>
</evidence>
<dbReference type="InterPro" id="IPR011498">
    <property type="entry name" value="Kelch_2"/>
</dbReference>
<organism evidence="3 4">
    <name type="scientific">Protopolystoma xenopodis</name>
    <dbReference type="NCBI Taxonomy" id="117903"/>
    <lineage>
        <taxon>Eukaryota</taxon>
        <taxon>Metazoa</taxon>
        <taxon>Spiralia</taxon>
        <taxon>Lophotrochozoa</taxon>
        <taxon>Platyhelminthes</taxon>
        <taxon>Monogenea</taxon>
        <taxon>Polyopisthocotylea</taxon>
        <taxon>Polystomatidea</taxon>
        <taxon>Polystomatidae</taxon>
        <taxon>Protopolystoma</taxon>
    </lineage>
</organism>
<gene>
    <name evidence="3" type="ORF">PXEA_LOCUS21294</name>
</gene>
<evidence type="ECO:0000256" key="1">
    <source>
        <dbReference type="ARBA" id="ARBA00022441"/>
    </source>
</evidence>
<dbReference type="SUPFAM" id="SSF117281">
    <property type="entry name" value="Kelch motif"/>
    <property type="match status" value="1"/>
</dbReference>
<name>A0A448X4J7_9PLAT</name>
<dbReference type="InterPro" id="IPR015915">
    <property type="entry name" value="Kelch-typ_b-propeller"/>
</dbReference>
<dbReference type="EMBL" id="CAAALY010090390">
    <property type="protein sequence ID" value="VEL27854.1"/>
    <property type="molecule type" value="Genomic_DNA"/>
</dbReference>
<protein>
    <submittedName>
        <fullName evidence="3">Uncharacterized protein</fullName>
    </submittedName>
</protein>
<reference evidence="3" key="1">
    <citation type="submission" date="2018-11" db="EMBL/GenBank/DDBJ databases">
        <authorList>
            <consortium name="Pathogen Informatics"/>
        </authorList>
    </citation>
    <scope>NUCLEOTIDE SEQUENCE</scope>
</reference>
<dbReference type="Pfam" id="PF07646">
    <property type="entry name" value="Kelch_2"/>
    <property type="match status" value="1"/>
</dbReference>
<dbReference type="PANTHER" id="PTHR46344:SF27">
    <property type="entry name" value="KELCH REPEAT SUPERFAMILY PROTEIN"/>
    <property type="match status" value="1"/>
</dbReference>
<dbReference type="PANTHER" id="PTHR46344">
    <property type="entry name" value="OS02G0202900 PROTEIN"/>
    <property type="match status" value="1"/>
</dbReference>
<evidence type="ECO:0000313" key="3">
    <source>
        <dbReference type="EMBL" id="VEL27854.1"/>
    </source>
</evidence>
<keyword evidence="2" id="KW-0677">Repeat</keyword>
<comment type="caution">
    <text evidence="3">The sequence shown here is derived from an EMBL/GenBank/DDBJ whole genome shotgun (WGS) entry which is preliminary data.</text>
</comment>
<accession>A0A448X4J7</accession>
<dbReference type="AlphaFoldDB" id="A0A448X4J7"/>
<dbReference type="Gene3D" id="2.120.10.80">
    <property type="entry name" value="Kelch-type beta propeller"/>
    <property type="match status" value="1"/>
</dbReference>
<feature type="non-terminal residue" evidence="3">
    <location>
        <position position="1"/>
    </location>
</feature>
<dbReference type="Proteomes" id="UP000784294">
    <property type="component" value="Unassembled WGS sequence"/>
</dbReference>
<keyword evidence="1" id="KW-0880">Kelch repeat</keyword>
<evidence type="ECO:0000313" key="4">
    <source>
        <dbReference type="Proteomes" id="UP000784294"/>
    </source>
</evidence>